<keyword evidence="1" id="KW-0812">Transmembrane</keyword>
<feature type="transmembrane region" description="Helical" evidence="1">
    <location>
        <begin position="57"/>
        <end position="74"/>
    </location>
</feature>
<dbReference type="EMBL" id="BOPF01000004">
    <property type="protein sequence ID" value="GIJ44824.1"/>
    <property type="molecule type" value="Genomic_DNA"/>
</dbReference>
<name>A0A8J3YGL6_9ACTN</name>
<accession>A0A8J3YGL6</accession>
<gene>
    <name evidence="2" type="ORF">Val02_17100</name>
</gene>
<comment type="caution">
    <text evidence="2">The sequence shown here is derived from an EMBL/GenBank/DDBJ whole genome shotgun (WGS) entry which is preliminary data.</text>
</comment>
<evidence type="ECO:0000256" key="1">
    <source>
        <dbReference type="SAM" id="Phobius"/>
    </source>
</evidence>
<keyword evidence="1" id="KW-0472">Membrane</keyword>
<protein>
    <submittedName>
        <fullName evidence="2">Uncharacterized protein</fullName>
    </submittedName>
</protein>
<proteinExistence type="predicted"/>
<organism evidence="2 3">
    <name type="scientific">Virgisporangium aliadipatigenens</name>
    <dbReference type="NCBI Taxonomy" id="741659"/>
    <lineage>
        <taxon>Bacteria</taxon>
        <taxon>Bacillati</taxon>
        <taxon>Actinomycetota</taxon>
        <taxon>Actinomycetes</taxon>
        <taxon>Micromonosporales</taxon>
        <taxon>Micromonosporaceae</taxon>
        <taxon>Virgisporangium</taxon>
    </lineage>
</organism>
<sequence length="198" mass="22142">MSRAPVEKVSLDQLFVDNEEVAPARPRRRTVPGVLTDLVTAAVIAGALYAVMRVFTLVLPVVILTAGIWAIMLLRRVIKSLDIPDRQADTLRSSAWGVVESDEPAVQIDGVLRAVRRWEQRFAWTERDHVRFASAVRPRLGELVAERLRQKHGVSVAEQPEKARAILGDPLWTFLTERVKRGPKPAELAALVAEMEKI</sequence>
<dbReference type="AlphaFoldDB" id="A0A8J3YGL6"/>
<evidence type="ECO:0000313" key="2">
    <source>
        <dbReference type="EMBL" id="GIJ44824.1"/>
    </source>
</evidence>
<evidence type="ECO:0000313" key="3">
    <source>
        <dbReference type="Proteomes" id="UP000619260"/>
    </source>
</evidence>
<dbReference type="RefSeq" id="WP_203898353.1">
    <property type="nucleotide sequence ID" value="NZ_BOPF01000004.1"/>
</dbReference>
<feature type="transmembrane region" description="Helical" evidence="1">
    <location>
        <begin position="34"/>
        <end position="51"/>
    </location>
</feature>
<dbReference type="Proteomes" id="UP000619260">
    <property type="component" value="Unassembled WGS sequence"/>
</dbReference>
<keyword evidence="1" id="KW-1133">Transmembrane helix</keyword>
<reference evidence="2" key="1">
    <citation type="submission" date="2021-01" db="EMBL/GenBank/DDBJ databases">
        <title>Whole genome shotgun sequence of Virgisporangium aliadipatigenens NBRC 105644.</title>
        <authorList>
            <person name="Komaki H."/>
            <person name="Tamura T."/>
        </authorList>
    </citation>
    <scope>NUCLEOTIDE SEQUENCE</scope>
    <source>
        <strain evidence="2">NBRC 105644</strain>
    </source>
</reference>
<keyword evidence="3" id="KW-1185">Reference proteome</keyword>